<dbReference type="GO" id="GO:0008270">
    <property type="term" value="F:zinc ion binding"/>
    <property type="evidence" value="ECO:0007669"/>
    <property type="project" value="InterPro"/>
</dbReference>
<sequence>MRHIDRSLAQSAGTLPMPAVIDQVRDYIEEQVFAPALRHPTLPDEVKSTIRNSAMWLRQFSRVGDLLNYMDRFQGTPNSPVFNGLKAAGLNTFEDIRANLLERFGAWKNDRTRLDDFVIGLDYTSSQLVIFAEVYDNRSGGILPIGSDGAYKAVFIKATLNGGKYQNQWIEEGVSLKYYLKSISEVFKEDFKVNAAIIQNPQVPVYAFVRQTTGEKFRLAGIFKNMGVHTEQDGSKWFELAIRVPEADAPMDAHELQKNHKLAVIRAQAGSSSDRQRRLATAQRIPSSVTVVTTAFVRNPDVVAEVLDRAAGVCEGCKSPAPFFRSSDGTPFLEVHHKVPLAAGGEDTVANAVALCPNCHRNEHYGSPLWPWK</sequence>
<proteinExistence type="predicted"/>
<name>A0A9P1NNC9_9PROT</name>
<dbReference type="CDD" id="cd00085">
    <property type="entry name" value="HNHc"/>
    <property type="match status" value="1"/>
</dbReference>
<accession>A0A9P1NNC9</accession>
<evidence type="ECO:0000259" key="1">
    <source>
        <dbReference type="SMART" id="SM00507"/>
    </source>
</evidence>
<evidence type="ECO:0000313" key="2">
    <source>
        <dbReference type="EMBL" id="CCC99717.1"/>
    </source>
</evidence>
<geneLocation type="plasmid" evidence="2 3">
    <name>AZOBR_p1</name>
</geneLocation>
<dbReference type="GO" id="GO:0003676">
    <property type="term" value="F:nucleic acid binding"/>
    <property type="evidence" value="ECO:0007669"/>
    <property type="project" value="InterPro"/>
</dbReference>
<reference evidence="2 3" key="1">
    <citation type="journal article" date="2011" name="PLoS Genet.">
        <title>Azospirillum genomes reveal transition of bacteria from aquatic to terrestrial environments.</title>
        <authorList>
            <person name="Wisniewski-Dye F."/>
            <person name="Borziak K."/>
            <person name="Khalsa-Moyers G."/>
            <person name="Alexandre G."/>
            <person name="Sukharnikov L.O."/>
            <person name="Wuichet K."/>
            <person name="Hurst G.B."/>
            <person name="McDonald W.H."/>
            <person name="Robertson J.S."/>
            <person name="Barbe V."/>
            <person name="Calteau A."/>
            <person name="Rouy Z."/>
            <person name="Mangenot S."/>
            <person name="Prigent-Combaret C."/>
            <person name="Normand P."/>
            <person name="Boyer M."/>
            <person name="Siguier P."/>
            <person name="Dessaux Y."/>
            <person name="Elmerich C."/>
            <person name="Condemine G."/>
            <person name="Krishnen G."/>
            <person name="Kennedy I."/>
            <person name="Paterson A.H."/>
            <person name="Gonzalez V."/>
            <person name="Mavingui P."/>
            <person name="Zhulin I.B."/>
        </authorList>
    </citation>
    <scope>NUCLEOTIDE SEQUENCE [LARGE SCALE GENOMIC DNA]</scope>
    <source>
        <strain evidence="2 3">Sp245</strain>
    </source>
</reference>
<keyword evidence="3" id="KW-1185">Reference proteome</keyword>
<protein>
    <submittedName>
        <fullName evidence="2">HNH nuclease</fullName>
    </submittedName>
</protein>
<dbReference type="SMART" id="SM00507">
    <property type="entry name" value="HNHc"/>
    <property type="match status" value="1"/>
</dbReference>
<dbReference type="InterPro" id="IPR003615">
    <property type="entry name" value="HNH_nuc"/>
</dbReference>
<dbReference type="AlphaFoldDB" id="A0A9P1NNC9"/>
<dbReference type="InterPro" id="IPR002711">
    <property type="entry name" value="HNH"/>
</dbReference>
<evidence type="ECO:0000313" key="3">
    <source>
        <dbReference type="Proteomes" id="UP000007319"/>
    </source>
</evidence>
<organism evidence="2 3">
    <name type="scientific">Azospirillum baldaniorum</name>
    <dbReference type="NCBI Taxonomy" id="1064539"/>
    <lineage>
        <taxon>Bacteria</taxon>
        <taxon>Pseudomonadati</taxon>
        <taxon>Pseudomonadota</taxon>
        <taxon>Alphaproteobacteria</taxon>
        <taxon>Rhodospirillales</taxon>
        <taxon>Azospirillaceae</taxon>
        <taxon>Azospirillum</taxon>
    </lineage>
</organism>
<dbReference type="Pfam" id="PF01844">
    <property type="entry name" value="HNH"/>
    <property type="match status" value="1"/>
</dbReference>
<dbReference type="Gene3D" id="1.10.30.50">
    <property type="match status" value="1"/>
</dbReference>
<dbReference type="KEGG" id="abs:AZOBR_p120035"/>
<feature type="domain" description="HNH nuclease" evidence="1">
    <location>
        <begin position="301"/>
        <end position="361"/>
    </location>
</feature>
<dbReference type="EMBL" id="HE577328">
    <property type="protein sequence ID" value="CCC99717.1"/>
    <property type="molecule type" value="Genomic_DNA"/>
</dbReference>
<gene>
    <name evidence="2" type="ORF">AZOBR_p120035</name>
</gene>
<dbReference type="Proteomes" id="UP000007319">
    <property type="component" value="Plasmid AZOBR_p1"/>
</dbReference>
<dbReference type="GO" id="GO:0004519">
    <property type="term" value="F:endonuclease activity"/>
    <property type="evidence" value="ECO:0007669"/>
    <property type="project" value="InterPro"/>
</dbReference>
<keyword evidence="2" id="KW-0614">Plasmid</keyword>